<keyword evidence="3" id="KW-1185">Reference proteome</keyword>
<gene>
    <name evidence="2" type="ORF">RWE15_10600</name>
</gene>
<dbReference type="Proteomes" id="UP001281447">
    <property type="component" value="Unassembled WGS sequence"/>
</dbReference>
<proteinExistence type="predicted"/>
<protein>
    <submittedName>
        <fullName evidence="2">N-acetylmuramoyl-L-alanine amidase</fullName>
        <ecNumber evidence="2">3.5.1.28</ecNumber>
    </submittedName>
</protein>
<dbReference type="EMBL" id="JAWDIP010000003">
    <property type="protein sequence ID" value="MDY0394827.1"/>
    <property type="molecule type" value="Genomic_DNA"/>
</dbReference>
<evidence type="ECO:0000313" key="3">
    <source>
        <dbReference type="Proteomes" id="UP001281447"/>
    </source>
</evidence>
<dbReference type="Pfam" id="PF01520">
    <property type="entry name" value="Amidase_3"/>
    <property type="match status" value="1"/>
</dbReference>
<evidence type="ECO:0000313" key="2">
    <source>
        <dbReference type="EMBL" id="MDY0394827.1"/>
    </source>
</evidence>
<name>A0ABU5C677_9BACI</name>
<dbReference type="InterPro" id="IPR002508">
    <property type="entry name" value="MurNAc-LAA_cat"/>
</dbReference>
<dbReference type="EC" id="3.5.1.28" evidence="2"/>
<evidence type="ECO:0000259" key="1">
    <source>
        <dbReference type="Pfam" id="PF01520"/>
    </source>
</evidence>
<keyword evidence="2" id="KW-0378">Hydrolase</keyword>
<sequence>MIDPGHGGKDPGTKGADVLEKTLTLRTAKKSSKELESAGRCRYHDKDRRSFYIAGKKGANQ</sequence>
<organism evidence="2 3">
    <name type="scientific">Tigheibacillus halophilus</name>
    <dbReference type="NCBI Taxonomy" id="361280"/>
    <lineage>
        <taxon>Bacteria</taxon>
        <taxon>Bacillati</taxon>
        <taxon>Bacillota</taxon>
        <taxon>Bacilli</taxon>
        <taxon>Bacillales</taxon>
        <taxon>Bacillaceae</taxon>
        <taxon>Tigheibacillus</taxon>
    </lineage>
</organism>
<dbReference type="GO" id="GO:0008745">
    <property type="term" value="F:N-acetylmuramoyl-L-alanine amidase activity"/>
    <property type="evidence" value="ECO:0007669"/>
    <property type="project" value="UniProtKB-EC"/>
</dbReference>
<dbReference type="SUPFAM" id="SSF53187">
    <property type="entry name" value="Zn-dependent exopeptidases"/>
    <property type="match status" value="1"/>
</dbReference>
<dbReference type="Gene3D" id="3.40.630.40">
    <property type="entry name" value="Zn-dependent exopeptidases"/>
    <property type="match status" value="1"/>
</dbReference>
<reference evidence="2 3" key="1">
    <citation type="submission" date="2023-10" db="EMBL/GenBank/DDBJ databases">
        <title>Virgibacillus halophilus 5B73C genome.</title>
        <authorList>
            <person name="Miliotis G."/>
            <person name="Sengupta P."/>
            <person name="Hameed A."/>
            <person name="Chuvochina M."/>
            <person name="Mcdonagh F."/>
            <person name="Simpson A.C."/>
            <person name="Singh N.K."/>
            <person name="Rekha P.D."/>
            <person name="Raman K."/>
            <person name="Hugenholtz P."/>
            <person name="Venkateswaran K."/>
        </authorList>
    </citation>
    <scope>NUCLEOTIDE SEQUENCE [LARGE SCALE GENOMIC DNA]</scope>
    <source>
        <strain evidence="2 3">5B73C</strain>
    </source>
</reference>
<comment type="caution">
    <text evidence="2">The sequence shown here is derived from an EMBL/GenBank/DDBJ whole genome shotgun (WGS) entry which is preliminary data.</text>
</comment>
<feature type="domain" description="MurNAc-LAA" evidence="1">
    <location>
        <begin position="1"/>
        <end position="41"/>
    </location>
</feature>
<accession>A0ABU5C677</accession>